<dbReference type="Pfam" id="PF08659">
    <property type="entry name" value="KR"/>
    <property type="match status" value="1"/>
</dbReference>
<dbReference type="InterPro" id="IPR013968">
    <property type="entry name" value="PKS_KR"/>
</dbReference>
<keyword evidence="2" id="KW-0597">Phosphoprotein</keyword>
<evidence type="ECO:0000256" key="1">
    <source>
        <dbReference type="ARBA" id="ARBA00022450"/>
    </source>
</evidence>
<dbReference type="GO" id="GO:0005737">
    <property type="term" value="C:cytoplasm"/>
    <property type="evidence" value="ECO:0007669"/>
    <property type="project" value="TreeGrafter"/>
</dbReference>
<dbReference type="SMART" id="SM00822">
    <property type="entry name" value="PKS_KR"/>
    <property type="match status" value="1"/>
</dbReference>
<evidence type="ECO:0000256" key="2">
    <source>
        <dbReference type="ARBA" id="ARBA00022553"/>
    </source>
</evidence>
<reference evidence="4" key="1">
    <citation type="submission" date="2020-01" db="EMBL/GenBank/DDBJ databases">
        <title>Insect and environment-associated Actinomycetes.</title>
        <authorList>
            <person name="Currrie C."/>
            <person name="Chevrette M."/>
            <person name="Carlson C."/>
            <person name="Stubbendieck R."/>
            <person name="Wendt-Pienkowski E."/>
        </authorList>
    </citation>
    <scope>NUCLEOTIDE SEQUENCE</scope>
    <source>
        <strain evidence="4">SID7958</strain>
    </source>
</reference>
<sequence>LDAAARAAVETVRALEAAGARVHVHRGSLLDAAGLGAFLDQVREESGPVRGAVHCAAVTPPVGAFAARQRDDIQRVFEPKAEALEVLYELCLPDRPDFLVAFSSLSAVVPPVAGGVLEYAAANSFVDDFTARHAPDTPWLHSVAWPMWRDSGARPGTGNPGARFGLDAAGDEEALHALDHVVTALPGGPVVALRPL</sequence>
<protein>
    <submittedName>
        <fullName evidence="4">KR domain-containing protein</fullName>
    </submittedName>
</protein>
<feature type="domain" description="Ketoreductase" evidence="3">
    <location>
        <begin position="1"/>
        <end position="151"/>
    </location>
</feature>
<evidence type="ECO:0000313" key="4">
    <source>
        <dbReference type="EMBL" id="NEC78290.1"/>
    </source>
</evidence>
<comment type="caution">
    <text evidence="4">The sequence shown here is derived from an EMBL/GenBank/DDBJ whole genome shotgun (WGS) entry which is preliminary data.</text>
</comment>
<organism evidence="4">
    <name type="scientific">Streptomyces sp. SID7958</name>
    <dbReference type="NCBI Taxonomy" id="2706093"/>
    <lineage>
        <taxon>Bacteria</taxon>
        <taxon>Bacillati</taxon>
        <taxon>Actinomycetota</taxon>
        <taxon>Actinomycetes</taxon>
        <taxon>Kitasatosporales</taxon>
        <taxon>Streptomycetaceae</taxon>
        <taxon>Streptomyces</taxon>
    </lineage>
</organism>
<accession>A0A6G3TWX1</accession>
<feature type="non-terminal residue" evidence="4">
    <location>
        <position position="1"/>
    </location>
</feature>
<dbReference type="GO" id="GO:0006633">
    <property type="term" value="P:fatty acid biosynthetic process"/>
    <property type="evidence" value="ECO:0007669"/>
    <property type="project" value="TreeGrafter"/>
</dbReference>
<dbReference type="InterPro" id="IPR050091">
    <property type="entry name" value="PKS_NRPS_Biosynth_Enz"/>
</dbReference>
<proteinExistence type="predicted"/>
<dbReference type="GO" id="GO:0071770">
    <property type="term" value="P:DIM/DIP cell wall layer assembly"/>
    <property type="evidence" value="ECO:0007669"/>
    <property type="project" value="TreeGrafter"/>
</dbReference>
<dbReference type="AlphaFoldDB" id="A0A6G3TWX1"/>
<dbReference type="RefSeq" id="WP_164332891.1">
    <property type="nucleotide sequence ID" value="NZ_JAAGMU010000183.1"/>
</dbReference>
<dbReference type="GO" id="GO:0004312">
    <property type="term" value="F:fatty acid synthase activity"/>
    <property type="evidence" value="ECO:0007669"/>
    <property type="project" value="TreeGrafter"/>
</dbReference>
<feature type="non-terminal residue" evidence="4">
    <location>
        <position position="196"/>
    </location>
</feature>
<gene>
    <name evidence="4" type="ORF">G3I38_03270</name>
</gene>
<evidence type="ECO:0000259" key="3">
    <source>
        <dbReference type="SMART" id="SM00822"/>
    </source>
</evidence>
<dbReference type="InterPro" id="IPR057326">
    <property type="entry name" value="KR_dom"/>
</dbReference>
<dbReference type="Gene3D" id="3.40.50.720">
    <property type="entry name" value="NAD(P)-binding Rossmann-like Domain"/>
    <property type="match status" value="1"/>
</dbReference>
<dbReference type="SUPFAM" id="SSF51735">
    <property type="entry name" value="NAD(P)-binding Rossmann-fold domains"/>
    <property type="match status" value="1"/>
</dbReference>
<keyword evidence="1" id="KW-0596">Phosphopantetheine</keyword>
<dbReference type="PANTHER" id="PTHR43775">
    <property type="entry name" value="FATTY ACID SYNTHASE"/>
    <property type="match status" value="1"/>
</dbReference>
<dbReference type="PANTHER" id="PTHR43775:SF37">
    <property type="entry name" value="SI:DKEY-61P9.11"/>
    <property type="match status" value="1"/>
</dbReference>
<dbReference type="InterPro" id="IPR036291">
    <property type="entry name" value="NAD(P)-bd_dom_sf"/>
</dbReference>
<dbReference type="EMBL" id="JAAGMU010000183">
    <property type="protein sequence ID" value="NEC78290.1"/>
    <property type="molecule type" value="Genomic_DNA"/>
</dbReference>
<name>A0A6G3TWX1_9ACTN</name>
<dbReference type="GO" id="GO:0005886">
    <property type="term" value="C:plasma membrane"/>
    <property type="evidence" value="ECO:0007669"/>
    <property type="project" value="TreeGrafter"/>
</dbReference>